<evidence type="ECO:0000256" key="10">
    <source>
        <dbReference type="ARBA" id="ARBA00068150"/>
    </source>
</evidence>
<evidence type="ECO:0000259" key="14">
    <source>
        <dbReference type="PROSITE" id="PS50109"/>
    </source>
</evidence>
<dbReference type="GO" id="GO:0005524">
    <property type="term" value="F:ATP binding"/>
    <property type="evidence" value="ECO:0007669"/>
    <property type="project" value="UniProtKB-KW"/>
</dbReference>
<dbReference type="InterPro" id="IPR003661">
    <property type="entry name" value="HisK_dim/P_dom"/>
</dbReference>
<dbReference type="NCBIfam" id="TIGR00229">
    <property type="entry name" value="sensory_box"/>
    <property type="match status" value="1"/>
</dbReference>
<dbReference type="Gene3D" id="3.30.450.20">
    <property type="entry name" value="PAS domain"/>
    <property type="match status" value="2"/>
</dbReference>
<keyword evidence="19" id="KW-1185">Reference proteome</keyword>
<dbReference type="PROSITE" id="PS50109">
    <property type="entry name" value="HIS_KIN"/>
    <property type="match status" value="1"/>
</dbReference>
<dbReference type="InterPro" id="IPR000014">
    <property type="entry name" value="PAS"/>
</dbReference>
<dbReference type="Pfam" id="PF02518">
    <property type="entry name" value="HATPase_c"/>
    <property type="match status" value="1"/>
</dbReference>
<feature type="domain" description="PAC" evidence="17">
    <location>
        <begin position="263"/>
        <end position="316"/>
    </location>
</feature>
<dbReference type="Pfam" id="PF08447">
    <property type="entry name" value="PAS_3"/>
    <property type="match status" value="1"/>
</dbReference>
<dbReference type="InterPro" id="IPR004358">
    <property type="entry name" value="Sig_transdc_His_kin-like_C"/>
</dbReference>
<dbReference type="PANTHER" id="PTHR45339:SF1">
    <property type="entry name" value="HYBRID SIGNAL TRANSDUCTION HISTIDINE KINASE J"/>
    <property type="match status" value="1"/>
</dbReference>
<keyword evidence="6" id="KW-0418">Kinase</keyword>
<dbReference type="InterPro" id="IPR035965">
    <property type="entry name" value="PAS-like_dom_sf"/>
</dbReference>
<dbReference type="AlphaFoldDB" id="A0A6M1U0S9"/>
<evidence type="ECO:0000259" key="17">
    <source>
        <dbReference type="PROSITE" id="PS50113"/>
    </source>
</evidence>
<dbReference type="FunFam" id="1.10.287.130:FF:000002">
    <property type="entry name" value="Two-component osmosensing histidine kinase"/>
    <property type="match status" value="1"/>
</dbReference>
<proteinExistence type="predicted"/>
<dbReference type="CDD" id="cd17546">
    <property type="entry name" value="REC_hyHK_CKI1_RcsC-like"/>
    <property type="match status" value="1"/>
</dbReference>
<feature type="region of interest" description="Disordered" evidence="13">
    <location>
        <begin position="1"/>
        <end position="29"/>
    </location>
</feature>
<dbReference type="CDD" id="cd16922">
    <property type="entry name" value="HATPase_EvgS-ArcB-TorS-like"/>
    <property type="match status" value="1"/>
</dbReference>
<dbReference type="PRINTS" id="PR00344">
    <property type="entry name" value="BCTRLSENSOR"/>
</dbReference>
<keyword evidence="5" id="KW-0547">Nucleotide-binding</keyword>
<dbReference type="PANTHER" id="PTHR45339">
    <property type="entry name" value="HYBRID SIGNAL TRANSDUCTION HISTIDINE KINASE J"/>
    <property type="match status" value="1"/>
</dbReference>
<dbReference type="Pfam" id="PF13426">
    <property type="entry name" value="PAS_9"/>
    <property type="match status" value="1"/>
</dbReference>
<evidence type="ECO:0000256" key="1">
    <source>
        <dbReference type="ARBA" id="ARBA00000085"/>
    </source>
</evidence>
<evidence type="ECO:0000313" key="18">
    <source>
        <dbReference type="EMBL" id="NGQ89655.1"/>
    </source>
</evidence>
<evidence type="ECO:0000256" key="5">
    <source>
        <dbReference type="ARBA" id="ARBA00022741"/>
    </source>
</evidence>
<dbReference type="InterPro" id="IPR011006">
    <property type="entry name" value="CheY-like_superfamily"/>
</dbReference>
<feature type="domain" description="Response regulatory" evidence="15">
    <location>
        <begin position="568"/>
        <end position="687"/>
    </location>
</feature>
<keyword evidence="4" id="KW-0808">Transferase</keyword>
<feature type="domain" description="PAC" evidence="17">
    <location>
        <begin position="117"/>
        <end position="170"/>
    </location>
</feature>
<accession>A0A6M1U0S9</accession>
<dbReference type="SMART" id="SM00091">
    <property type="entry name" value="PAS"/>
    <property type="match status" value="1"/>
</dbReference>
<dbReference type="InterPro" id="IPR003594">
    <property type="entry name" value="HATPase_dom"/>
</dbReference>
<dbReference type="SMART" id="SM00387">
    <property type="entry name" value="HATPase_c"/>
    <property type="match status" value="1"/>
</dbReference>
<dbReference type="InterPro" id="IPR001789">
    <property type="entry name" value="Sig_transdc_resp-reg_receiver"/>
</dbReference>
<dbReference type="InterPro" id="IPR036890">
    <property type="entry name" value="HATPase_C_sf"/>
</dbReference>
<feature type="coiled-coil region" evidence="12">
    <location>
        <begin position="158"/>
        <end position="188"/>
    </location>
</feature>
<dbReference type="CDD" id="cd00130">
    <property type="entry name" value="PAS"/>
    <property type="match status" value="1"/>
</dbReference>
<evidence type="ECO:0000256" key="4">
    <source>
        <dbReference type="ARBA" id="ARBA00022679"/>
    </source>
</evidence>
<dbReference type="Gene3D" id="3.30.565.10">
    <property type="entry name" value="Histidine kinase-like ATPase, C-terminal domain"/>
    <property type="match status" value="1"/>
</dbReference>
<dbReference type="InterPro" id="IPR005467">
    <property type="entry name" value="His_kinase_dom"/>
</dbReference>
<dbReference type="SUPFAM" id="SSF55785">
    <property type="entry name" value="PYP-like sensor domain (PAS domain)"/>
    <property type="match status" value="2"/>
</dbReference>
<comment type="caution">
    <text evidence="18">The sequence shown here is derived from an EMBL/GenBank/DDBJ whole genome shotgun (WGS) entry which is preliminary data.</text>
</comment>
<evidence type="ECO:0000256" key="6">
    <source>
        <dbReference type="ARBA" id="ARBA00022777"/>
    </source>
</evidence>
<evidence type="ECO:0000256" key="13">
    <source>
        <dbReference type="SAM" id="MobiDB-lite"/>
    </source>
</evidence>
<comment type="catalytic activity">
    <reaction evidence="1">
        <text>ATP + protein L-histidine = ADP + protein N-phospho-L-histidine.</text>
        <dbReference type="EC" id="2.7.13.3"/>
    </reaction>
</comment>
<evidence type="ECO:0000256" key="9">
    <source>
        <dbReference type="ARBA" id="ARBA00064003"/>
    </source>
</evidence>
<evidence type="ECO:0000256" key="7">
    <source>
        <dbReference type="ARBA" id="ARBA00022840"/>
    </source>
</evidence>
<dbReference type="Gene3D" id="3.40.50.2300">
    <property type="match status" value="1"/>
</dbReference>
<dbReference type="InterPro" id="IPR001610">
    <property type="entry name" value="PAC"/>
</dbReference>
<dbReference type="InterPro" id="IPR036097">
    <property type="entry name" value="HisK_dim/P_sf"/>
</dbReference>
<feature type="domain" description="Histidine kinase" evidence="14">
    <location>
        <begin position="327"/>
        <end position="544"/>
    </location>
</feature>
<protein>
    <recommendedName>
        <fullName evidence="10">Sensory/regulatory protein RpfC</fullName>
        <ecNumber evidence="2">2.7.13.3</ecNumber>
    </recommendedName>
</protein>
<dbReference type="SMART" id="SM00086">
    <property type="entry name" value="PAC"/>
    <property type="match status" value="2"/>
</dbReference>
<dbReference type="SMART" id="SM00388">
    <property type="entry name" value="HisKA"/>
    <property type="match status" value="1"/>
</dbReference>
<evidence type="ECO:0000313" key="19">
    <source>
        <dbReference type="Proteomes" id="UP000474758"/>
    </source>
</evidence>
<dbReference type="CDD" id="cd00082">
    <property type="entry name" value="HisKA"/>
    <property type="match status" value="1"/>
</dbReference>
<comment type="subunit">
    <text evidence="9">At low DSF concentrations, interacts with RpfF.</text>
</comment>
<dbReference type="Pfam" id="PF00512">
    <property type="entry name" value="HisKA"/>
    <property type="match status" value="1"/>
</dbReference>
<organism evidence="18 19">
    <name type="scientific">Paragemmobacter kunshanensis</name>
    <dbReference type="NCBI Taxonomy" id="2583234"/>
    <lineage>
        <taxon>Bacteria</taxon>
        <taxon>Pseudomonadati</taxon>
        <taxon>Pseudomonadota</taxon>
        <taxon>Alphaproteobacteria</taxon>
        <taxon>Rhodobacterales</taxon>
        <taxon>Paracoccaceae</taxon>
        <taxon>Paragemmobacter</taxon>
    </lineage>
</organism>
<dbReference type="SUPFAM" id="SSF47384">
    <property type="entry name" value="Homodimeric domain of signal transducing histidine kinase"/>
    <property type="match status" value="1"/>
</dbReference>
<evidence type="ECO:0000259" key="16">
    <source>
        <dbReference type="PROSITE" id="PS50112"/>
    </source>
</evidence>
<dbReference type="GO" id="GO:0000155">
    <property type="term" value="F:phosphorelay sensor kinase activity"/>
    <property type="evidence" value="ECO:0007669"/>
    <property type="project" value="InterPro"/>
</dbReference>
<feature type="modified residue" description="4-aspartylphosphate" evidence="11">
    <location>
        <position position="617"/>
    </location>
</feature>
<feature type="domain" description="PAS" evidence="16">
    <location>
        <begin position="40"/>
        <end position="107"/>
    </location>
</feature>
<name>A0A6M1U0S9_9RHOB</name>
<evidence type="ECO:0000256" key="12">
    <source>
        <dbReference type="SAM" id="Coils"/>
    </source>
</evidence>
<evidence type="ECO:0000256" key="2">
    <source>
        <dbReference type="ARBA" id="ARBA00012438"/>
    </source>
</evidence>
<keyword evidence="8" id="KW-0902">Two-component regulatory system</keyword>
<dbReference type="PROSITE" id="PS50112">
    <property type="entry name" value="PAS"/>
    <property type="match status" value="1"/>
</dbReference>
<keyword evidence="12" id="KW-0175">Coiled coil</keyword>
<evidence type="ECO:0000256" key="3">
    <source>
        <dbReference type="ARBA" id="ARBA00022553"/>
    </source>
</evidence>
<dbReference type="EC" id="2.7.13.3" evidence="2"/>
<evidence type="ECO:0000256" key="11">
    <source>
        <dbReference type="PROSITE-ProRule" id="PRU00169"/>
    </source>
</evidence>
<keyword evidence="3 11" id="KW-0597">Phosphoprotein</keyword>
<dbReference type="EMBL" id="JAALFE010000001">
    <property type="protein sequence ID" value="NGQ89655.1"/>
    <property type="molecule type" value="Genomic_DNA"/>
</dbReference>
<dbReference type="InterPro" id="IPR000700">
    <property type="entry name" value="PAS-assoc_C"/>
</dbReference>
<dbReference type="RefSeq" id="WP_165046737.1">
    <property type="nucleotide sequence ID" value="NZ_JAALFE010000001.1"/>
</dbReference>
<dbReference type="SUPFAM" id="SSF55874">
    <property type="entry name" value="ATPase domain of HSP90 chaperone/DNA topoisomerase II/histidine kinase"/>
    <property type="match status" value="1"/>
</dbReference>
<keyword evidence="7" id="KW-0067">ATP-binding</keyword>
<dbReference type="PROSITE" id="PS50113">
    <property type="entry name" value="PAC"/>
    <property type="match status" value="2"/>
</dbReference>
<dbReference type="InterPro" id="IPR013655">
    <property type="entry name" value="PAS_fold_3"/>
</dbReference>
<evidence type="ECO:0000259" key="15">
    <source>
        <dbReference type="PROSITE" id="PS50110"/>
    </source>
</evidence>
<gene>
    <name evidence="18" type="ORF">G5V65_02010</name>
</gene>
<dbReference type="SMART" id="SM00448">
    <property type="entry name" value="REC"/>
    <property type="match status" value="1"/>
</dbReference>
<dbReference type="PROSITE" id="PS50110">
    <property type="entry name" value="RESPONSE_REGULATORY"/>
    <property type="match status" value="1"/>
</dbReference>
<dbReference type="Pfam" id="PF00072">
    <property type="entry name" value="Response_reg"/>
    <property type="match status" value="1"/>
</dbReference>
<sequence length="690" mass="76756">MNDVHASVLGRRMQQQRNSEERDGFEPGSAAVTPEALLLAERRLRDVIDGAQVGTWTWDFDSVGQIVNDVWAAMLGYDLKEMPLITYETWSRLIHPDDKEWVEAELRLCTSGVNDSYEAEYRMRHRKGHWIWVLDRARVVRRKADGKPKVMAGIQIEISEMKSREAALMRAKADLEKALAQRASAEQRFSDIAAVTDGWLWEIDQDMRFSFLSGSEHIERLGLTSRSVIGKTREEWLDAHPEVRASADWSIVLDAQREHRPYRNFVYRAPNAPDAQERWFRISGHPVFDSQGVFLGYRGVGSDVTELYLAKARAEEASRTKSMFLANMSHEIRTPMNGVLGMAEVLESALTDPEHKRMISTIRKSGETLLNILNDILDMSKIEAGKMELEEVPFSPVDLAERVEDLHRLMAEEKGLDFEVLVSTGAETRRMGDPFRVQQILHNLVSNAIKFTDRGEVTVEVSGRRGTPLVLEVRDTGIGMSPQEIERLHEEFRQADSSVTRRFGGTGLGMSITRTLVQRMGGDITVTSEPGVGTTIRITLPLPVAEIAPEAPMRAPAAAVEARLDGLRILAADDNGTNRSVLELMLTRCGAIVTTVEDGLQAVTAWEPGKFDVVLLDIAMPVMDGKAALEAIRGLEAATGAARVPIIAVTANAMSHQIVEYVIWGFDSCVSKPLTMADMIKAITSLLPSS</sequence>
<dbReference type="Proteomes" id="UP000474758">
    <property type="component" value="Unassembled WGS sequence"/>
</dbReference>
<dbReference type="Gene3D" id="1.10.287.130">
    <property type="match status" value="1"/>
</dbReference>
<dbReference type="SUPFAM" id="SSF52172">
    <property type="entry name" value="CheY-like"/>
    <property type="match status" value="1"/>
</dbReference>
<reference evidence="18 19" key="1">
    <citation type="submission" date="2020-02" db="EMBL/GenBank/DDBJ databases">
        <title>Rhodobacter translucens sp. nov., a novel bacterium isolated from activated sludge.</title>
        <authorList>
            <person name="Liu J."/>
        </authorList>
    </citation>
    <scope>NUCLEOTIDE SEQUENCE [LARGE SCALE GENOMIC DNA]</scope>
    <source>
        <strain evidence="18 19">HX-7-19</strain>
    </source>
</reference>
<dbReference type="FunFam" id="3.30.565.10:FF:000010">
    <property type="entry name" value="Sensor histidine kinase RcsC"/>
    <property type="match status" value="1"/>
</dbReference>
<evidence type="ECO:0000256" key="8">
    <source>
        <dbReference type="ARBA" id="ARBA00023012"/>
    </source>
</evidence>